<reference evidence="2 4" key="2">
    <citation type="journal article" date="2018" name="Plant J.">
        <title>The Physcomitrella patens chromosome-scale assembly reveals moss genome structure and evolution.</title>
        <authorList>
            <person name="Lang D."/>
            <person name="Ullrich K.K."/>
            <person name="Murat F."/>
            <person name="Fuchs J."/>
            <person name="Jenkins J."/>
            <person name="Haas F.B."/>
            <person name="Piednoel M."/>
            <person name="Gundlach H."/>
            <person name="Van Bel M."/>
            <person name="Meyberg R."/>
            <person name="Vives C."/>
            <person name="Morata J."/>
            <person name="Symeonidi A."/>
            <person name="Hiss M."/>
            <person name="Muchero W."/>
            <person name="Kamisugi Y."/>
            <person name="Saleh O."/>
            <person name="Blanc G."/>
            <person name="Decker E.L."/>
            <person name="van Gessel N."/>
            <person name="Grimwood J."/>
            <person name="Hayes R.D."/>
            <person name="Graham S.W."/>
            <person name="Gunter L.E."/>
            <person name="McDaniel S.F."/>
            <person name="Hoernstein S.N.W."/>
            <person name="Larsson A."/>
            <person name="Li F.W."/>
            <person name="Perroud P.F."/>
            <person name="Phillips J."/>
            <person name="Ranjan P."/>
            <person name="Rokshar D.S."/>
            <person name="Rothfels C.J."/>
            <person name="Schneider L."/>
            <person name="Shu S."/>
            <person name="Stevenson D.W."/>
            <person name="Thummler F."/>
            <person name="Tillich M."/>
            <person name="Villarreal Aguilar J.C."/>
            <person name="Widiez T."/>
            <person name="Wong G.K."/>
            <person name="Wymore A."/>
            <person name="Zhang Y."/>
            <person name="Zimmer A.D."/>
            <person name="Quatrano R.S."/>
            <person name="Mayer K.F.X."/>
            <person name="Goodstein D."/>
            <person name="Casacuberta J.M."/>
            <person name="Vandepoele K."/>
            <person name="Reski R."/>
            <person name="Cuming A.C."/>
            <person name="Tuskan G.A."/>
            <person name="Maumus F."/>
            <person name="Salse J."/>
            <person name="Schmutz J."/>
            <person name="Rensing S.A."/>
        </authorList>
    </citation>
    <scope>NUCLEOTIDE SEQUENCE [LARGE SCALE GENOMIC DNA]</scope>
    <source>
        <strain evidence="3 4">cv. Gransden 2004</strain>
    </source>
</reference>
<dbReference type="OrthoDB" id="2016436at2759"/>
<organism evidence="2">
    <name type="scientific">Physcomitrium patens</name>
    <name type="common">Spreading-leaved earth moss</name>
    <name type="synonym">Physcomitrella patens</name>
    <dbReference type="NCBI Taxonomy" id="3218"/>
    <lineage>
        <taxon>Eukaryota</taxon>
        <taxon>Viridiplantae</taxon>
        <taxon>Streptophyta</taxon>
        <taxon>Embryophyta</taxon>
        <taxon>Bryophyta</taxon>
        <taxon>Bryophytina</taxon>
        <taxon>Bryopsida</taxon>
        <taxon>Funariidae</taxon>
        <taxon>Funariales</taxon>
        <taxon>Funariaceae</taxon>
        <taxon>Physcomitrium</taxon>
    </lineage>
</organism>
<evidence type="ECO:0000313" key="4">
    <source>
        <dbReference type="Proteomes" id="UP000006727"/>
    </source>
</evidence>
<keyword evidence="4" id="KW-1185">Reference proteome</keyword>
<name>A0A2K1J935_PHYPA</name>
<proteinExistence type="predicted"/>
<dbReference type="EnsemblPlants" id="Pp3c16_17750V3.2">
    <property type="protein sequence ID" value="Pp3c16_17750V3.2"/>
    <property type="gene ID" value="Pp3c16_17750"/>
</dbReference>
<dbReference type="RefSeq" id="XP_024398868.1">
    <property type="nucleotide sequence ID" value="XM_024543100.2"/>
</dbReference>
<dbReference type="Gramene" id="Pp3c16_17750V3.1">
    <property type="protein sequence ID" value="Pp3c16_17750V3.1"/>
    <property type="gene ID" value="Pp3c16_17750"/>
</dbReference>
<dbReference type="EMBL" id="ABEU02000016">
    <property type="protein sequence ID" value="PNR38036.1"/>
    <property type="molecule type" value="Genomic_DNA"/>
</dbReference>
<keyword evidence="1" id="KW-0472">Membrane</keyword>
<reference evidence="2 4" key="1">
    <citation type="journal article" date="2008" name="Science">
        <title>The Physcomitrella genome reveals evolutionary insights into the conquest of land by plants.</title>
        <authorList>
            <person name="Rensing S."/>
            <person name="Lang D."/>
            <person name="Zimmer A."/>
            <person name="Terry A."/>
            <person name="Salamov A."/>
            <person name="Shapiro H."/>
            <person name="Nishiyama T."/>
            <person name="Perroud P.-F."/>
            <person name="Lindquist E."/>
            <person name="Kamisugi Y."/>
            <person name="Tanahashi T."/>
            <person name="Sakakibara K."/>
            <person name="Fujita T."/>
            <person name="Oishi K."/>
            <person name="Shin-I T."/>
            <person name="Kuroki Y."/>
            <person name="Toyoda A."/>
            <person name="Suzuki Y."/>
            <person name="Hashimoto A."/>
            <person name="Yamaguchi K."/>
            <person name="Sugano A."/>
            <person name="Kohara Y."/>
            <person name="Fujiyama A."/>
            <person name="Anterola A."/>
            <person name="Aoki S."/>
            <person name="Ashton N."/>
            <person name="Barbazuk W.B."/>
            <person name="Barker E."/>
            <person name="Bennetzen J."/>
            <person name="Bezanilla M."/>
            <person name="Blankenship R."/>
            <person name="Cho S.H."/>
            <person name="Dutcher S."/>
            <person name="Estelle M."/>
            <person name="Fawcett J.A."/>
            <person name="Gundlach H."/>
            <person name="Hanada K."/>
            <person name="Heyl A."/>
            <person name="Hicks K.A."/>
            <person name="Hugh J."/>
            <person name="Lohr M."/>
            <person name="Mayer K."/>
            <person name="Melkozernov A."/>
            <person name="Murata T."/>
            <person name="Nelson D."/>
            <person name="Pils B."/>
            <person name="Prigge M."/>
            <person name="Reiss B."/>
            <person name="Renner T."/>
            <person name="Rombauts S."/>
            <person name="Rushton P."/>
            <person name="Sanderfoot A."/>
            <person name="Schween G."/>
            <person name="Shiu S.-H."/>
            <person name="Stueber K."/>
            <person name="Theodoulou F.L."/>
            <person name="Tu H."/>
            <person name="Van de Peer Y."/>
            <person name="Verrier P.J."/>
            <person name="Waters E."/>
            <person name="Wood A."/>
            <person name="Yang L."/>
            <person name="Cove D."/>
            <person name="Cuming A."/>
            <person name="Hasebe M."/>
            <person name="Lucas S."/>
            <person name="Mishler D.B."/>
            <person name="Reski R."/>
            <person name="Grigoriev I."/>
            <person name="Quatrano R.S."/>
            <person name="Boore J.L."/>
        </authorList>
    </citation>
    <scope>NUCLEOTIDE SEQUENCE [LARGE SCALE GENOMIC DNA]</scope>
    <source>
        <strain evidence="3 4">cv. Gransden 2004</strain>
    </source>
</reference>
<evidence type="ECO:0000256" key="1">
    <source>
        <dbReference type="SAM" id="Phobius"/>
    </source>
</evidence>
<keyword evidence="1" id="KW-1133">Transmembrane helix</keyword>
<dbReference type="EnsemblPlants" id="Pp3c16_17750V3.1">
    <property type="protein sequence ID" value="Pp3c16_17750V3.1"/>
    <property type="gene ID" value="Pp3c16_17750"/>
</dbReference>
<gene>
    <name evidence="3" type="primary">LOC112293547</name>
    <name evidence="2" type="ORF">PHYPA_021147</name>
</gene>
<accession>A0A2K1J935</accession>
<dbReference type="PaxDb" id="3218-PP1S81_61V6.1"/>
<dbReference type="GeneID" id="112293547"/>
<reference evidence="3" key="3">
    <citation type="submission" date="2020-12" db="UniProtKB">
        <authorList>
            <consortium name="EnsemblPlants"/>
        </authorList>
    </citation>
    <scope>IDENTIFICATION</scope>
</reference>
<dbReference type="KEGG" id="ppp:112293547"/>
<feature type="transmembrane region" description="Helical" evidence="1">
    <location>
        <begin position="345"/>
        <end position="366"/>
    </location>
</feature>
<dbReference type="OMA" id="TPPYDQT"/>
<evidence type="ECO:0000313" key="3">
    <source>
        <dbReference type="EnsemblPlants" id="Pp3c16_17750V3.1"/>
    </source>
</evidence>
<dbReference type="Gramene" id="Pp3c16_17750V3.2">
    <property type="protein sequence ID" value="Pp3c16_17750V3.2"/>
    <property type="gene ID" value="Pp3c16_17750"/>
</dbReference>
<keyword evidence="1" id="KW-0812">Transmembrane</keyword>
<dbReference type="AlphaFoldDB" id="A0A2K1J935"/>
<evidence type="ECO:0000313" key="2">
    <source>
        <dbReference type="EMBL" id="PNR38036.1"/>
    </source>
</evidence>
<protein>
    <recommendedName>
        <fullName evidence="5">F420-0:Gamma-glutamyl ligase</fullName>
    </recommendedName>
</protein>
<dbReference type="Proteomes" id="UP000006727">
    <property type="component" value="Chromosome 16"/>
</dbReference>
<evidence type="ECO:0008006" key="5">
    <source>
        <dbReference type="Google" id="ProtNLM"/>
    </source>
</evidence>
<dbReference type="SUPFAM" id="SSF144010">
    <property type="entry name" value="CofE-like"/>
    <property type="match status" value="1"/>
</dbReference>
<sequence>MRTLSWEATAPRSILLGISWAHGSPGMLFGSSQVRAHRLERLGRAALISCRCAAANSFNYPSVEDERPVSPQQCTYGALNVLWVASELKRLLTMQKNLGDGLVLTRGQWSWDVQERTHYHFKGLMQFCNTSSRFELFVPEVSAKLQLLSNSSVDSITATVKIFSQHPNEKLPKRDDGYWRAYITRAGESTAMQVEVDLQAKDEKALAELQAVRVDVDYISYGPHGRTAHSQHVLLPVQYSLKASSDVQWRKLEKVGSVLPISTHLLSHLDDPLQVLKMYAMSHAKDGDIIAIGETPLAIMQGRFRHPKGVHPGLLAKLVCRLFHPTSSLATACGMQSLIDISGRLRIVFAVIFAVVARLVGVRGMFYRLAGAQARLIDDVTGTLPPYDQFITLGPLRVQETVDALKAKTGCEVAVVDVNDLKKVQILAASDGVDHKALESALLDNPAGNADEQTPLVLVRTS</sequence>